<organism evidence="1 2">
    <name type="scientific">Nesidiocoris tenuis</name>
    <dbReference type="NCBI Taxonomy" id="355587"/>
    <lineage>
        <taxon>Eukaryota</taxon>
        <taxon>Metazoa</taxon>
        <taxon>Ecdysozoa</taxon>
        <taxon>Arthropoda</taxon>
        <taxon>Hexapoda</taxon>
        <taxon>Insecta</taxon>
        <taxon>Pterygota</taxon>
        <taxon>Neoptera</taxon>
        <taxon>Paraneoptera</taxon>
        <taxon>Hemiptera</taxon>
        <taxon>Heteroptera</taxon>
        <taxon>Panheteroptera</taxon>
        <taxon>Cimicomorpha</taxon>
        <taxon>Miridae</taxon>
        <taxon>Dicyphina</taxon>
        <taxon>Nesidiocoris</taxon>
    </lineage>
</organism>
<gene>
    <name evidence="1" type="ORF">NTJ_10053</name>
</gene>
<dbReference type="Proteomes" id="UP001307889">
    <property type="component" value="Chromosome 8"/>
</dbReference>
<evidence type="ECO:0000313" key="2">
    <source>
        <dbReference type="Proteomes" id="UP001307889"/>
    </source>
</evidence>
<accession>A0ABN7AYI3</accession>
<keyword evidence="2" id="KW-1185">Reference proteome</keyword>
<name>A0ABN7AYI3_9HEMI</name>
<protein>
    <submittedName>
        <fullName evidence="1">Uncharacterized protein</fullName>
    </submittedName>
</protein>
<evidence type="ECO:0000313" key="1">
    <source>
        <dbReference type="EMBL" id="BES97239.1"/>
    </source>
</evidence>
<reference evidence="1 2" key="1">
    <citation type="submission" date="2023-09" db="EMBL/GenBank/DDBJ databases">
        <title>Nesidiocoris tenuis whole genome shotgun sequence.</title>
        <authorList>
            <person name="Shibata T."/>
            <person name="Shimoda M."/>
            <person name="Kobayashi T."/>
            <person name="Uehara T."/>
        </authorList>
    </citation>
    <scope>NUCLEOTIDE SEQUENCE [LARGE SCALE GENOMIC DNA]</scope>
    <source>
        <strain evidence="1 2">Japan</strain>
    </source>
</reference>
<proteinExistence type="predicted"/>
<dbReference type="EMBL" id="AP028916">
    <property type="protein sequence ID" value="BES97239.1"/>
    <property type="molecule type" value="Genomic_DNA"/>
</dbReference>
<sequence>MGPLGGVLDDTKFHCRPVKTMKQSDDFDVQLSPIMLCSCSSSVMHICRQSEELETSSAKFEFFNCIPACVGCNIIFRLGPQTSLASHPAVNRGYSFKRKRKYPSRANYADNGAGLGLGQIVSPDSTLKR</sequence>